<proteinExistence type="predicted"/>
<accession>A0A3N2DH99</accession>
<evidence type="ECO:0000313" key="2">
    <source>
        <dbReference type="EMBL" id="ROR98754.1"/>
    </source>
</evidence>
<dbReference type="PANTHER" id="PTHR38602:SF1">
    <property type="entry name" value="INNER MEMBRANE PROTEIN"/>
    <property type="match status" value="1"/>
</dbReference>
<comment type="caution">
    <text evidence="2">The sequence shown here is derived from an EMBL/GenBank/DDBJ whole genome shotgun (WGS) entry which is preliminary data.</text>
</comment>
<organism evidence="2 3">
    <name type="scientific">Sinobacterium caligoides</name>
    <dbReference type="NCBI Taxonomy" id="933926"/>
    <lineage>
        <taxon>Bacteria</taxon>
        <taxon>Pseudomonadati</taxon>
        <taxon>Pseudomonadota</taxon>
        <taxon>Gammaproteobacteria</taxon>
        <taxon>Cellvibrionales</taxon>
        <taxon>Spongiibacteraceae</taxon>
        <taxon>Sinobacterium</taxon>
    </lineage>
</organism>
<evidence type="ECO:0000256" key="1">
    <source>
        <dbReference type="SAM" id="Phobius"/>
    </source>
</evidence>
<sequence length="62" mass="6981">MWVEVLTALSLVLILEGVMPFLMPAQWRVTLLRIAAQRDTTVRWLGLSFMLIGAVLLTIVRG</sequence>
<evidence type="ECO:0000313" key="3">
    <source>
        <dbReference type="Proteomes" id="UP000275394"/>
    </source>
</evidence>
<keyword evidence="1" id="KW-0812">Transmembrane</keyword>
<keyword evidence="1" id="KW-1133">Transmembrane helix</keyword>
<dbReference type="PANTHER" id="PTHR38602">
    <property type="entry name" value="INNER MEMBRANE PROTEIN-RELATED"/>
    <property type="match status" value="1"/>
</dbReference>
<dbReference type="Proteomes" id="UP000275394">
    <property type="component" value="Unassembled WGS sequence"/>
</dbReference>
<dbReference type="Pfam" id="PF09838">
    <property type="entry name" value="DUF2065"/>
    <property type="match status" value="1"/>
</dbReference>
<keyword evidence="1" id="KW-0472">Membrane</keyword>
<feature type="transmembrane region" description="Helical" evidence="1">
    <location>
        <begin position="44"/>
        <end position="60"/>
    </location>
</feature>
<dbReference type="AlphaFoldDB" id="A0A3N2DH99"/>
<name>A0A3N2DH99_9GAMM</name>
<dbReference type="InterPro" id="IPR019201">
    <property type="entry name" value="DUF2065"/>
</dbReference>
<reference evidence="2 3" key="1">
    <citation type="submission" date="2018-11" db="EMBL/GenBank/DDBJ databases">
        <title>Genomic Encyclopedia of Type Strains, Phase IV (KMG-IV): sequencing the most valuable type-strain genomes for metagenomic binning, comparative biology and taxonomic classification.</title>
        <authorList>
            <person name="Goeker M."/>
        </authorList>
    </citation>
    <scope>NUCLEOTIDE SEQUENCE [LARGE SCALE GENOMIC DNA]</scope>
    <source>
        <strain evidence="2 3">DSM 100316</strain>
    </source>
</reference>
<protein>
    <recommendedName>
        <fullName evidence="4">DUF2065 domain-containing protein</fullName>
    </recommendedName>
</protein>
<gene>
    <name evidence="2" type="ORF">EDC56_3492</name>
</gene>
<evidence type="ECO:0008006" key="4">
    <source>
        <dbReference type="Google" id="ProtNLM"/>
    </source>
</evidence>
<dbReference type="RefSeq" id="WP_123713806.1">
    <property type="nucleotide sequence ID" value="NZ_RKHR01000007.1"/>
</dbReference>
<keyword evidence="3" id="KW-1185">Reference proteome</keyword>
<dbReference type="EMBL" id="RKHR01000007">
    <property type="protein sequence ID" value="ROR98754.1"/>
    <property type="molecule type" value="Genomic_DNA"/>
</dbReference>
<dbReference type="OrthoDB" id="9182237at2"/>